<evidence type="ECO:0000313" key="4">
    <source>
        <dbReference type="Proteomes" id="UP001316803"/>
    </source>
</evidence>
<keyword evidence="4" id="KW-1185">Reference proteome</keyword>
<evidence type="ECO:0000256" key="2">
    <source>
        <dbReference type="SAM" id="MobiDB-lite"/>
    </source>
</evidence>
<evidence type="ECO:0000313" key="3">
    <source>
        <dbReference type="EMBL" id="KAK5949007.1"/>
    </source>
</evidence>
<feature type="region of interest" description="Disordered" evidence="2">
    <location>
        <begin position="137"/>
        <end position="162"/>
    </location>
</feature>
<dbReference type="Proteomes" id="UP001316803">
    <property type="component" value="Unassembled WGS sequence"/>
</dbReference>
<feature type="compositionally biased region" description="Basic and acidic residues" evidence="2">
    <location>
        <begin position="330"/>
        <end position="340"/>
    </location>
</feature>
<accession>A0AAN8I1H2</accession>
<feature type="compositionally biased region" description="Basic and acidic residues" evidence="2">
    <location>
        <begin position="476"/>
        <end position="497"/>
    </location>
</feature>
<feature type="region of interest" description="Disordered" evidence="2">
    <location>
        <begin position="1"/>
        <end position="93"/>
    </location>
</feature>
<feature type="compositionally biased region" description="Low complexity" evidence="2">
    <location>
        <begin position="501"/>
        <end position="512"/>
    </location>
</feature>
<feature type="coiled-coil region" evidence="1">
    <location>
        <begin position="207"/>
        <end position="255"/>
    </location>
</feature>
<proteinExistence type="predicted"/>
<feature type="region of interest" description="Disordered" evidence="2">
    <location>
        <begin position="329"/>
        <end position="512"/>
    </location>
</feature>
<gene>
    <name evidence="3" type="ORF">OHC33_009928</name>
</gene>
<feature type="compositionally biased region" description="Polar residues" evidence="2">
    <location>
        <begin position="413"/>
        <end position="435"/>
    </location>
</feature>
<evidence type="ECO:0000256" key="1">
    <source>
        <dbReference type="SAM" id="Coils"/>
    </source>
</evidence>
<organism evidence="3 4">
    <name type="scientific">Knufia fluminis</name>
    <dbReference type="NCBI Taxonomy" id="191047"/>
    <lineage>
        <taxon>Eukaryota</taxon>
        <taxon>Fungi</taxon>
        <taxon>Dikarya</taxon>
        <taxon>Ascomycota</taxon>
        <taxon>Pezizomycotina</taxon>
        <taxon>Eurotiomycetes</taxon>
        <taxon>Chaetothyriomycetidae</taxon>
        <taxon>Chaetothyriales</taxon>
        <taxon>Trichomeriaceae</taxon>
        <taxon>Knufia</taxon>
    </lineage>
</organism>
<sequence>MSAQATHPPFSNHAHAYGQPSTQVGRHLQSPRPGDAHMQPQRLRSSLNRIFKSSRPSSDRPQPATVSASPIDATAAKHSARTSTVNTTHDLGYSPNVLLDSPVLQDVAGLNRTTPVNGAFTPTGQILPLNLPTKAVSSKASEASRTASTEQPSTASTHSDNKAADVVVTLSRRKHPQAFETGGKLRGLIDSKHLKSKNIGGPSVSSADELVDTHKAAEAQIRESKNDEAKNRKKITELRAENAQLRQQGDALEQTLNKRIVEQDSIVKKQCASREKSSDRLLQDSVAEVSRLTQELLGTKAMTHENIMRLQRENETIQRQGNVARQALKGAEKEIRDPKKQLQAQLSMKPRLNPRSRNAAIPTFNDTGPATGRAEPESEDDVLPQPQIARAPVPARSLRSSNRAKDLNELASDDTTQVENISSDAPDVLSSSPYKPSTKRSYSRTDLASSSWEADKLKTGSNKRGRLDNIPTSNIPDHEREGVASDEVEQRDKEAIRKASGLRGRPVPVRRR</sequence>
<keyword evidence="1" id="KW-0175">Coiled coil</keyword>
<dbReference type="EMBL" id="JAKLMC020000040">
    <property type="protein sequence ID" value="KAK5949007.1"/>
    <property type="molecule type" value="Genomic_DNA"/>
</dbReference>
<name>A0AAN8I1H2_9EURO</name>
<feature type="compositionally biased region" description="Polar residues" evidence="2">
    <location>
        <begin position="137"/>
        <end position="158"/>
    </location>
</feature>
<comment type="caution">
    <text evidence="3">The sequence shown here is derived from an EMBL/GenBank/DDBJ whole genome shotgun (WGS) entry which is preliminary data.</text>
</comment>
<dbReference type="AlphaFoldDB" id="A0AAN8I1H2"/>
<reference evidence="3 4" key="1">
    <citation type="submission" date="2022-12" db="EMBL/GenBank/DDBJ databases">
        <title>Genomic features and morphological characterization of a novel Knufia sp. strain isolated from spacecraft assembly facility.</title>
        <authorList>
            <person name="Teixeira M."/>
            <person name="Chander A.M."/>
            <person name="Stajich J.E."/>
            <person name="Venkateswaran K."/>
        </authorList>
    </citation>
    <scope>NUCLEOTIDE SEQUENCE [LARGE SCALE GENOMIC DNA]</scope>
    <source>
        <strain evidence="3 4">FJI-L2-BK-P2</strain>
    </source>
</reference>
<feature type="compositionally biased region" description="Polar residues" evidence="2">
    <location>
        <begin position="54"/>
        <end position="68"/>
    </location>
</feature>
<protein>
    <submittedName>
        <fullName evidence="3">Uncharacterized protein</fullName>
    </submittedName>
</protein>